<name>A0ACC3CG86_PYRYE</name>
<dbReference type="EMBL" id="CM020620">
    <property type="protein sequence ID" value="KAK1869189.1"/>
    <property type="molecule type" value="Genomic_DNA"/>
</dbReference>
<proteinExistence type="predicted"/>
<reference evidence="1" key="1">
    <citation type="submission" date="2019-11" db="EMBL/GenBank/DDBJ databases">
        <title>Nori genome reveals adaptations in red seaweeds to the harsh intertidal environment.</title>
        <authorList>
            <person name="Wang D."/>
            <person name="Mao Y."/>
        </authorList>
    </citation>
    <scope>NUCLEOTIDE SEQUENCE</scope>
    <source>
        <tissue evidence="1">Gametophyte</tissue>
    </source>
</reference>
<gene>
    <name evidence="1" type="ORF">I4F81_011669</name>
</gene>
<sequence length="139" mass="14226">MGVIVVNTEAEFAAAIAGPTLVVVDFFATWCGPCRAIAPYLENLSKQPDVVEAGVRFLKVDVDRLNTLAAQCSVSAMPTFHYYMGGKKVAEVVGARQDMIKKHLDAHMAASKKAAAAAPAAGAPATAAPATAPAGAGAK</sequence>
<protein>
    <submittedName>
        <fullName evidence="1">Uncharacterized protein</fullName>
    </submittedName>
</protein>
<comment type="caution">
    <text evidence="1">The sequence shown here is derived from an EMBL/GenBank/DDBJ whole genome shotgun (WGS) entry which is preliminary data.</text>
</comment>
<accession>A0ACC3CG86</accession>
<evidence type="ECO:0000313" key="2">
    <source>
        <dbReference type="Proteomes" id="UP000798662"/>
    </source>
</evidence>
<keyword evidence="2" id="KW-1185">Reference proteome</keyword>
<dbReference type="Proteomes" id="UP000798662">
    <property type="component" value="Chromosome 3"/>
</dbReference>
<organism evidence="1 2">
    <name type="scientific">Pyropia yezoensis</name>
    <name type="common">Susabi-nori</name>
    <name type="synonym">Porphyra yezoensis</name>
    <dbReference type="NCBI Taxonomy" id="2788"/>
    <lineage>
        <taxon>Eukaryota</taxon>
        <taxon>Rhodophyta</taxon>
        <taxon>Bangiophyceae</taxon>
        <taxon>Bangiales</taxon>
        <taxon>Bangiaceae</taxon>
        <taxon>Pyropia</taxon>
    </lineage>
</organism>
<evidence type="ECO:0000313" key="1">
    <source>
        <dbReference type="EMBL" id="KAK1869189.1"/>
    </source>
</evidence>